<evidence type="ECO:0000313" key="15">
    <source>
        <dbReference type="EMBL" id="KAF1987219.1"/>
    </source>
</evidence>
<feature type="domain" description="CCR4-NOT transcription complex subunit 1 TTP binding" evidence="12">
    <location>
        <begin position="806"/>
        <end position="953"/>
    </location>
</feature>
<dbReference type="PANTHER" id="PTHR13162:SF8">
    <property type="entry name" value="CCR4-NOT TRANSCRIPTION COMPLEX SUBUNIT 1"/>
    <property type="match status" value="1"/>
</dbReference>
<dbReference type="GO" id="GO:0030015">
    <property type="term" value="C:CCR4-NOT core complex"/>
    <property type="evidence" value="ECO:0007669"/>
    <property type="project" value="InterPro"/>
</dbReference>
<dbReference type="InterPro" id="IPR024557">
    <property type="entry name" value="CNOT1_dom_4"/>
</dbReference>
<evidence type="ECO:0000256" key="2">
    <source>
        <dbReference type="ARBA" id="ARBA00022491"/>
    </source>
</evidence>
<dbReference type="InterPro" id="IPR032191">
    <property type="entry name" value="CNOT1_CAF1_bind"/>
</dbReference>
<evidence type="ECO:0000259" key="11">
    <source>
        <dbReference type="Pfam" id="PF16415"/>
    </source>
</evidence>
<dbReference type="InterPro" id="IPR040398">
    <property type="entry name" value="Not1"/>
</dbReference>
<dbReference type="InterPro" id="IPR055454">
    <property type="entry name" value="CNOT1-like_NOT1_connector"/>
</dbReference>
<gene>
    <name evidence="15" type="ORF">K402DRAFT_54331</name>
</gene>
<feature type="region of interest" description="Disordered" evidence="8">
    <location>
        <begin position="1487"/>
        <end position="1528"/>
    </location>
</feature>
<feature type="domain" description="CCR4-NOT transcription complex subunit 1" evidence="10">
    <location>
        <begin position="1299"/>
        <end position="1440"/>
    </location>
</feature>
<evidence type="ECO:0000259" key="13">
    <source>
        <dbReference type="Pfam" id="PF16418"/>
    </source>
</evidence>
<protein>
    <recommendedName>
        <fullName evidence="7">General negative regulator of transcription subunit 1</fullName>
    </recommendedName>
</protein>
<feature type="region of interest" description="Disordered" evidence="8">
    <location>
        <begin position="102"/>
        <end position="160"/>
    </location>
</feature>
<dbReference type="GO" id="GO:0000932">
    <property type="term" value="C:P-body"/>
    <property type="evidence" value="ECO:0007669"/>
    <property type="project" value="TreeGrafter"/>
</dbReference>
<evidence type="ECO:0000259" key="9">
    <source>
        <dbReference type="Pfam" id="PF04054"/>
    </source>
</evidence>
<feature type="domain" description="CCR4-NOT transcription complex subunit 1 CAF1-binding" evidence="11">
    <location>
        <begin position="1012"/>
        <end position="1232"/>
    </location>
</feature>
<dbReference type="Pfam" id="PF16415">
    <property type="entry name" value="CNOT1_CAF1_bind"/>
    <property type="match status" value="1"/>
</dbReference>
<keyword evidence="2" id="KW-0678">Repressor</keyword>
<dbReference type="CDD" id="cd20710">
    <property type="entry name" value="NOT1_connector"/>
    <property type="match status" value="1"/>
</dbReference>
<accession>A0A6G1H2J0</accession>
<feature type="compositionally biased region" description="Gly residues" evidence="8">
    <location>
        <begin position="118"/>
        <end position="131"/>
    </location>
</feature>
<dbReference type="Pfam" id="PF16417">
    <property type="entry name" value="CNOT1_TTP_bind"/>
    <property type="match status" value="1"/>
</dbReference>
<evidence type="ECO:0000256" key="7">
    <source>
        <dbReference type="ARBA" id="ARBA00074459"/>
    </source>
</evidence>
<dbReference type="InterPro" id="IPR038535">
    <property type="entry name" value="CNOT1_TTP_bind_sf"/>
</dbReference>
<sequence length="2273" mass="253159">MSKPIPWSSSSQQQSERRRLPPISTSNSVNNPAASGSLAQSSTANQPQPSTIPSSSTRSQHQSRNSSISSSSTVFSPQTGTQQHQANLLLSSVRARNIASSSNSPLASSAAGLSAASQGGGVGASSGGGGPSKLARASPSLSQSSGSPITTTSNLTSGANNSQSLSKIVIAQIFLLLSTLKDNSDKLKWDTQAEQIRKLIDSHGMEVYSKYFRRLLTSNAAQIFPQSKGTDNAGTYQILVAEVQKIRHDPQQADKIAESLDTPEGDLFRDFDIVTFMDHFKMDPAERLTLALSLRRTSKADLRNKGDTIIQQTYGPFTRMLSDPDNQEDDVSLPILVSIIEKTLQDPPHTWNDDSRMQLHNAINLRYTKYGMAVPAEVRAAVHLEELLSVGNPLVRLVQRSSPRSTSSLDACKDMLASAETQHINYTQVACVLLYMVISRTEPPYNPSMFVEALRDHRSGKRLDWQDVVHAFDREGLGITKSQFLSLYRALLPLAQEYENFDIQLLWGGKWAYDDTQLSFIVAFLSCTPTELDATEIPRLRKAFTVEDFEDASEEVKSCAVNAVRHPLVSLDATSVLFHLIFKNQDTYNHAQSLGIPETVINTNTGIFVVSASAAPKPWGGLQDQALKQLFFPFLHKNLPDYNFVLCGLWKRDTPWLAQRLVDMYMRNPMTLLLVLEHAQENGWLEALSHMNNELSLDLIAAADGHGMMDIGAWAEEVFPTIPEVLSRALYTFITGKATHELEVQRERKPAETTPLRIRTVQSIINFLEGKVADDELTKLERQCIQTYPRLINYGGAFDEIIDANGKDGHTISPDADAMMQDHFKKLYSGDIKIEAFIQSLRTYKMSEDPLEQDLFACMISGLFDEYSCFGEYPLEALATTAVLFGSIINFDLLSRVALQAALSMVLDAVSQHPPEDSMFKFGLQALVNFRSRLSDWPTFCLQLMHVDHLRGTEVWTQLEEVARQVEGGDVNGEPNGFLLTNGNADDLLPQEIAVPDFSCLDVDSAVNGDAYDEPNEEVQDKVLFVLNNISERNLNDKLKDLKEALTEEHHRWFAQYLVAERAKVQPNFQQLYLEMLRLFNNKTLWAEVLRETYVASFAMLNAEASMNSSTERSHLKNLANWLGSLTLARDRPIKFKNISFKDLLLEGHETDRLVVVIPFTCKVISKVGKSAIYKPPNPWTMEIIEILVELYRFIEMKLNLKFEIEVMCSELGLVQEEIEPSTAIRSRQNEQVVDEYLQPVLPPEGLDPGFGDMSLVGLNRARGAHERFSPGAIQASLPDFQSLLSFPPSSSQPAAQMRLRQVLLQAAQNAISEIIAPVVERSVTIAAISASQLVTKDFATELDEVKLREAAHSVVKALSGSLALVTCKEPLRMTITNNIRILAARDLQEQALPEGLILMFVNDNLDLICSLVEQAAETQSQPEIDLHIEEAIRSRQRYRAGRSSEPFMEPPVSRWATAIPEPYKQSNGGLNSEQLAIYEDFARQSRGLPGHAANPSQDSGRQVPDVIQDQLPPVPNLPTPAEAPAIPRQGPQAQLMAPVSALQALQAQANSNGFMDPLGDRAQELLMALQRAAKEAAEESIKDLGPAAPTREIYEQLLQVVATTGLPHRDHLALTIAGKVTNMLYAEASRRIEVEVLVQLLTHLCQLSVQAARQIIIWLAGIEDDRIFNYTVTVALIEAELIDVRRVDMTIARALKERRIGAVDFLQEVADAMFLNDRPSAVRSDFAVSFEALTQWLAEEPELEVTKRMFSKLQVQGDNVVPPPPSGNKQDQLEYIFDEWNHLAQSDGDETGASAFVHQLYARHVLKDKDTCAYFIRVCIDSSINSYEQEEQNPYGTLDSAYVQIDALARLIVSIVLYQIDHESAERPGMAKCFDSMLSMVALVLCHQHRTRGERFNQKIYFRLFSSVLCELHRMSSALGTSEKEIMIVFSRALLALQPDFFPGFAFAWLGLVSHRVFMPAMLRNAADVGIEAYSKIMEALLTSVGVMLKPNTPSGVSRDFYRAVLKVLLILHHDFPEFLSEHHVSLCNIIPTRCVQLRNLIVSAYPASIPELPDPFSAGLKVDRIEEIRNEPLIRYDIEAPLDQAGIKDILDGLMRSTEQSAEALSKVCHATYAPTESSSANVNLPLLSSIVLYICKKALSAAGTKTATFVANSPEAKLLENLAKQLPVECRFFYINVILNQLRYPNSHTHYFSYALLHIFGAPGSDQPGVELQELITRALLERLLVHRPHPWGLIITLLEIIKNPTYQFWDLDFVKAAPEVSRSVRSYLG</sequence>
<proteinExistence type="predicted"/>
<dbReference type="InterPro" id="IPR007196">
    <property type="entry name" value="CCR4-Not_Not1_C"/>
</dbReference>
<comment type="function">
    <text evidence="6">Acts as a component of the CCR4-NOT core complex, which in the nucleus seems to be a general transcription factor, and in the cytoplasm the major mRNA deadenylase involved in mRNA turnover. The NOT protein subcomplex negatively regulates the basal and activated transcription of many genes. Preferentially affects TC-type TATA element-dependent transcription. Could directly or indirectly inhibit component(s) of the general transcription machinery.</text>
</comment>
<dbReference type="InterPro" id="IPR032193">
    <property type="entry name" value="CNOT1_TTP_bind"/>
</dbReference>
<feature type="compositionally biased region" description="Low complexity" evidence="8">
    <location>
        <begin position="138"/>
        <end position="147"/>
    </location>
</feature>
<feature type="domain" description="CCR4-Not complex component Not1 C-terminal" evidence="9">
    <location>
        <begin position="1910"/>
        <end position="2268"/>
    </location>
</feature>
<evidence type="ECO:0000259" key="10">
    <source>
        <dbReference type="Pfam" id="PF12842"/>
    </source>
</evidence>
<dbReference type="InterPro" id="IPR032194">
    <property type="entry name" value="CNOT1_HEAT"/>
</dbReference>
<dbReference type="Pfam" id="PF12842">
    <property type="entry name" value="DUF3819"/>
    <property type="match status" value="1"/>
</dbReference>
<dbReference type="EMBL" id="ML977153">
    <property type="protein sequence ID" value="KAF1987219.1"/>
    <property type="molecule type" value="Genomic_DNA"/>
</dbReference>
<feature type="domain" description="CCR4-NOT transcription complex subunit 1-like NOT1 connector" evidence="14">
    <location>
        <begin position="1597"/>
        <end position="1740"/>
    </location>
</feature>
<keyword evidence="5" id="KW-0539">Nucleus</keyword>
<evidence type="ECO:0000256" key="4">
    <source>
        <dbReference type="ARBA" id="ARBA00023163"/>
    </source>
</evidence>
<dbReference type="OrthoDB" id="1933107at2759"/>
<evidence type="ECO:0000256" key="6">
    <source>
        <dbReference type="ARBA" id="ARBA00059181"/>
    </source>
</evidence>
<dbReference type="FunFam" id="1.25.40.180:FF:000012">
    <property type="entry name" value="Ccr4-Not transcription complex subunit"/>
    <property type="match status" value="1"/>
</dbReference>
<feature type="compositionally biased region" description="Polar residues" evidence="8">
    <location>
        <begin position="23"/>
        <end position="45"/>
    </location>
</feature>
<keyword evidence="16" id="KW-1185">Reference proteome</keyword>
<dbReference type="Gene3D" id="1.25.40.840">
    <property type="entry name" value="CCR4-NOT transcription complex subunit 1 TTP binding domain"/>
    <property type="match status" value="1"/>
</dbReference>
<dbReference type="Pfam" id="PF16418">
    <property type="entry name" value="CNOT1_HEAT"/>
    <property type="match status" value="1"/>
</dbReference>
<dbReference type="GO" id="GO:0005634">
    <property type="term" value="C:nucleus"/>
    <property type="evidence" value="ECO:0007669"/>
    <property type="project" value="UniProtKB-SubCell"/>
</dbReference>
<dbReference type="Gene3D" id="1.25.40.180">
    <property type="match status" value="1"/>
</dbReference>
<evidence type="ECO:0000259" key="12">
    <source>
        <dbReference type="Pfam" id="PF16417"/>
    </source>
</evidence>
<feature type="compositionally biased region" description="Low complexity" evidence="8">
    <location>
        <begin position="46"/>
        <end position="78"/>
    </location>
</feature>
<dbReference type="GO" id="GO:0060090">
    <property type="term" value="F:molecular adaptor activity"/>
    <property type="evidence" value="ECO:0007669"/>
    <property type="project" value="TreeGrafter"/>
</dbReference>
<dbReference type="PANTHER" id="PTHR13162">
    <property type="entry name" value="CCR4-NOT TRANSCRIPTION COMPLEX"/>
    <property type="match status" value="1"/>
</dbReference>
<dbReference type="GO" id="GO:0017148">
    <property type="term" value="P:negative regulation of translation"/>
    <property type="evidence" value="ECO:0007669"/>
    <property type="project" value="InterPro"/>
</dbReference>
<organism evidence="15 16">
    <name type="scientific">Aulographum hederae CBS 113979</name>
    <dbReference type="NCBI Taxonomy" id="1176131"/>
    <lineage>
        <taxon>Eukaryota</taxon>
        <taxon>Fungi</taxon>
        <taxon>Dikarya</taxon>
        <taxon>Ascomycota</taxon>
        <taxon>Pezizomycotina</taxon>
        <taxon>Dothideomycetes</taxon>
        <taxon>Pleosporomycetidae</taxon>
        <taxon>Aulographales</taxon>
        <taxon>Aulographaceae</taxon>
    </lineage>
</organism>
<name>A0A6G1H2J0_9PEZI</name>
<dbReference type="Proteomes" id="UP000800041">
    <property type="component" value="Unassembled WGS sequence"/>
</dbReference>
<reference evidence="15" key="1">
    <citation type="journal article" date="2020" name="Stud. Mycol.">
        <title>101 Dothideomycetes genomes: a test case for predicting lifestyles and emergence of pathogens.</title>
        <authorList>
            <person name="Haridas S."/>
            <person name="Albert R."/>
            <person name="Binder M."/>
            <person name="Bloem J."/>
            <person name="Labutti K."/>
            <person name="Salamov A."/>
            <person name="Andreopoulos B."/>
            <person name="Baker S."/>
            <person name="Barry K."/>
            <person name="Bills G."/>
            <person name="Bluhm B."/>
            <person name="Cannon C."/>
            <person name="Castanera R."/>
            <person name="Culley D."/>
            <person name="Daum C."/>
            <person name="Ezra D."/>
            <person name="Gonzalez J."/>
            <person name="Henrissat B."/>
            <person name="Kuo A."/>
            <person name="Liang C."/>
            <person name="Lipzen A."/>
            <person name="Lutzoni F."/>
            <person name="Magnuson J."/>
            <person name="Mondo S."/>
            <person name="Nolan M."/>
            <person name="Ohm R."/>
            <person name="Pangilinan J."/>
            <person name="Park H.-J."/>
            <person name="Ramirez L."/>
            <person name="Alfaro M."/>
            <person name="Sun H."/>
            <person name="Tritt A."/>
            <person name="Yoshinaga Y."/>
            <person name="Zwiers L.-H."/>
            <person name="Turgeon B."/>
            <person name="Goodwin S."/>
            <person name="Spatafora J."/>
            <person name="Crous P."/>
            <person name="Grigoriev I."/>
        </authorList>
    </citation>
    <scope>NUCLEOTIDE SEQUENCE</scope>
    <source>
        <strain evidence="15">CBS 113979</strain>
    </source>
</reference>
<dbReference type="Pfam" id="PF04054">
    <property type="entry name" value="Not1"/>
    <property type="match status" value="1"/>
</dbReference>
<dbReference type="Gene3D" id="1.25.40.790">
    <property type="match status" value="1"/>
</dbReference>
<keyword evidence="4" id="KW-0804">Transcription</keyword>
<feature type="region of interest" description="Disordered" evidence="8">
    <location>
        <begin position="1"/>
        <end position="83"/>
    </location>
</feature>
<evidence type="ECO:0000313" key="16">
    <source>
        <dbReference type="Proteomes" id="UP000800041"/>
    </source>
</evidence>
<evidence type="ECO:0000256" key="1">
    <source>
        <dbReference type="ARBA" id="ARBA00004123"/>
    </source>
</evidence>
<evidence type="ECO:0000256" key="5">
    <source>
        <dbReference type="ARBA" id="ARBA00023242"/>
    </source>
</evidence>
<evidence type="ECO:0000256" key="8">
    <source>
        <dbReference type="SAM" id="MobiDB-lite"/>
    </source>
</evidence>
<evidence type="ECO:0000256" key="3">
    <source>
        <dbReference type="ARBA" id="ARBA00023015"/>
    </source>
</evidence>
<dbReference type="Gene3D" id="1.25.40.800">
    <property type="match status" value="1"/>
</dbReference>
<feature type="compositionally biased region" description="Low complexity" evidence="8">
    <location>
        <begin position="102"/>
        <end position="117"/>
    </location>
</feature>
<keyword evidence="3" id="KW-0805">Transcription regulation</keyword>
<dbReference type="Pfam" id="PF25097">
    <property type="entry name" value="ARM_Cnot1"/>
    <property type="match status" value="1"/>
</dbReference>
<comment type="subcellular location">
    <subcellularLocation>
        <location evidence="1">Nucleus</location>
    </subcellularLocation>
</comment>
<feature type="compositionally biased region" description="Polar residues" evidence="8">
    <location>
        <begin position="148"/>
        <end position="160"/>
    </location>
</feature>
<feature type="domain" description="CCR4-NOT transcription complex subunit 1 HEAT repeat" evidence="13">
    <location>
        <begin position="625"/>
        <end position="769"/>
    </location>
</feature>
<evidence type="ECO:0000259" key="14">
    <source>
        <dbReference type="Pfam" id="PF25097"/>
    </source>
</evidence>
<dbReference type="GO" id="GO:0000289">
    <property type="term" value="P:nuclear-transcribed mRNA poly(A) tail shortening"/>
    <property type="evidence" value="ECO:0007669"/>
    <property type="project" value="UniProtKB-ARBA"/>
</dbReference>